<accession>A0A452Z779</accession>
<reference evidence="3" key="5">
    <citation type="journal article" date="2021" name="G3 (Bethesda)">
        <title>Aegilops tauschii genome assembly Aet v5.0 features greater sequence contiguity and improved annotation.</title>
        <authorList>
            <person name="Wang L."/>
            <person name="Zhu T."/>
            <person name="Rodriguez J.C."/>
            <person name="Deal K.R."/>
            <person name="Dubcovsky J."/>
            <person name="McGuire P.E."/>
            <person name="Lux T."/>
            <person name="Spannagl M."/>
            <person name="Mayer K.F.X."/>
            <person name="Baldrich P."/>
            <person name="Meyers B.C."/>
            <person name="Huo N."/>
            <person name="Gu Y.Q."/>
            <person name="Zhou H."/>
            <person name="Devos K.M."/>
            <person name="Bennetzen J.L."/>
            <person name="Unver T."/>
            <person name="Budak H."/>
            <person name="Gulick P.J."/>
            <person name="Galiba G."/>
            <person name="Kalapos B."/>
            <person name="Nelson D.R."/>
            <person name="Li P."/>
            <person name="You F.M."/>
            <person name="Luo M.C."/>
            <person name="Dvorak J."/>
        </authorList>
    </citation>
    <scope>NUCLEOTIDE SEQUENCE [LARGE SCALE GENOMIC DNA]</scope>
    <source>
        <strain evidence="3">cv. AL8/78</strain>
    </source>
</reference>
<comment type="similarity">
    <text evidence="1">Belongs to the TUB family.</text>
</comment>
<dbReference type="PANTHER" id="PTHR16517">
    <property type="entry name" value="TUBBY-RELATED"/>
    <property type="match status" value="1"/>
</dbReference>
<evidence type="ECO:0000313" key="3">
    <source>
        <dbReference type="EnsemblPlants" id="AET1Gv20657500.10"/>
    </source>
</evidence>
<name>A0A452Z779_AEGTS</name>
<reference evidence="4" key="2">
    <citation type="journal article" date="2017" name="Nat. Plants">
        <title>The Aegilops tauschii genome reveals multiple impacts of transposons.</title>
        <authorList>
            <person name="Zhao G."/>
            <person name="Zou C."/>
            <person name="Li K."/>
            <person name="Wang K."/>
            <person name="Li T."/>
            <person name="Gao L."/>
            <person name="Zhang X."/>
            <person name="Wang H."/>
            <person name="Yang Z."/>
            <person name="Liu X."/>
            <person name="Jiang W."/>
            <person name="Mao L."/>
            <person name="Kong X."/>
            <person name="Jiao Y."/>
            <person name="Jia J."/>
        </authorList>
    </citation>
    <scope>NUCLEOTIDE SEQUENCE [LARGE SCALE GENOMIC DNA]</scope>
    <source>
        <strain evidence="4">cv. AL8/78</strain>
    </source>
</reference>
<dbReference type="InterPro" id="IPR000007">
    <property type="entry name" value="Tubby_C"/>
</dbReference>
<dbReference type="Gene3D" id="3.20.90.10">
    <property type="entry name" value="Tubby Protein, Chain A"/>
    <property type="match status" value="1"/>
</dbReference>
<proteinExistence type="inferred from homology"/>
<reference evidence="3" key="4">
    <citation type="submission" date="2019-03" db="UniProtKB">
        <authorList>
            <consortium name="EnsemblPlants"/>
        </authorList>
    </citation>
    <scope>IDENTIFICATION</scope>
</reference>
<dbReference type="InterPro" id="IPR018066">
    <property type="entry name" value="Tubby_C_CS"/>
</dbReference>
<dbReference type="PROSITE" id="PS01200">
    <property type="entry name" value="TUB_1"/>
    <property type="match status" value="1"/>
</dbReference>
<dbReference type="InterPro" id="IPR025659">
    <property type="entry name" value="Tubby-like_C"/>
</dbReference>
<dbReference type="PANTHER" id="PTHR16517:SF149">
    <property type="entry name" value="TUBBY-LIKE F-BOX PROTEIN 8"/>
    <property type="match status" value="1"/>
</dbReference>
<organism evidence="3 4">
    <name type="scientific">Aegilops tauschii subsp. strangulata</name>
    <name type="common">Goatgrass</name>
    <dbReference type="NCBI Taxonomy" id="200361"/>
    <lineage>
        <taxon>Eukaryota</taxon>
        <taxon>Viridiplantae</taxon>
        <taxon>Streptophyta</taxon>
        <taxon>Embryophyta</taxon>
        <taxon>Tracheophyta</taxon>
        <taxon>Spermatophyta</taxon>
        <taxon>Magnoliopsida</taxon>
        <taxon>Liliopsida</taxon>
        <taxon>Poales</taxon>
        <taxon>Poaceae</taxon>
        <taxon>BOP clade</taxon>
        <taxon>Pooideae</taxon>
        <taxon>Triticodae</taxon>
        <taxon>Triticeae</taxon>
        <taxon>Triticinae</taxon>
        <taxon>Aegilops</taxon>
    </lineage>
</organism>
<dbReference type="AlphaFoldDB" id="A0A452Z779"/>
<dbReference type="Proteomes" id="UP000015105">
    <property type="component" value="Chromosome 1D"/>
</dbReference>
<sequence length="157" mass="17199">MNCIMHSIPASSVEPGGVVPGQPDQIMPRALEDSFRSMSSFSKSSIMDRSTDFSSSRYFSSSRKERPLVLRNKVPRWHEQLQCWCLNFRGRVTIASVKNFQLDPGPLAARPGAGAGQDHPAVRQGVQGHVHHGLPLPAVGVPGLRNVPEQLRHEAGL</sequence>
<evidence type="ECO:0000259" key="2">
    <source>
        <dbReference type="Pfam" id="PF01167"/>
    </source>
</evidence>
<feature type="domain" description="Tubby C-terminal" evidence="2">
    <location>
        <begin position="1"/>
        <end position="103"/>
    </location>
</feature>
<dbReference type="SUPFAM" id="SSF54518">
    <property type="entry name" value="Tubby C-terminal domain-like"/>
    <property type="match status" value="1"/>
</dbReference>
<evidence type="ECO:0000256" key="1">
    <source>
        <dbReference type="ARBA" id="ARBA00007129"/>
    </source>
</evidence>
<protein>
    <recommendedName>
        <fullName evidence="2">Tubby C-terminal domain-containing protein</fullName>
    </recommendedName>
</protein>
<reference evidence="4" key="1">
    <citation type="journal article" date="2014" name="Science">
        <title>Ancient hybridizations among the ancestral genomes of bread wheat.</title>
        <authorList>
            <consortium name="International Wheat Genome Sequencing Consortium,"/>
            <person name="Marcussen T."/>
            <person name="Sandve S.R."/>
            <person name="Heier L."/>
            <person name="Spannagl M."/>
            <person name="Pfeifer M."/>
            <person name="Jakobsen K.S."/>
            <person name="Wulff B.B."/>
            <person name="Steuernagel B."/>
            <person name="Mayer K.F."/>
            <person name="Olsen O.A."/>
        </authorList>
    </citation>
    <scope>NUCLEOTIDE SEQUENCE [LARGE SCALE GENOMIC DNA]</scope>
    <source>
        <strain evidence="4">cv. AL8/78</strain>
    </source>
</reference>
<keyword evidence="4" id="KW-1185">Reference proteome</keyword>
<dbReference type="EnsemblPlants" id="AET1Gv20657500.10">
    <property type="protein sequence ID" value="AET1Gv20657500.10"/>
    <property type="gene ID" value="AET1Gv20657500"/>
</dbReference>
<dbReference type="Gramene" id="AET1Gv20657500.10">
    <property type="protein sequence ID" value="AET1Gv20657500.10"/>
    <property type="gene ID" value="AET1Gv20657500"/>
</dbReference>
<reference evidence="3" key="3">
    <citation type="journal article" date="2017" name="Nature">
        <title>Genome sequence of the progenitor of the wheat D genome Aegilops tauschii.</title>
        <authorList>
            <person name="Luo M.C."/>
            <person name="Gu Y.Q."/>
            <person name="Puiu D."/>
            <person name="Wang H."/>
            <person name="Twardziok S.O."/>
            <person name="Deal K.R."/>
            <person name="Huo N."/>
            <person name="Zhu T."/>
            <person name="Wang L."/>
            <person name="Wang Y."/>
            <person name="McGuire P.E."/>
            <person name="Liu S."/>
            <person name="Long H."/>
            <person name="Ramasamy R.K."/>
            <person name="Rodriguez J.C."/>
            <person name="Van S.L."/>
            <person name="Yuan L."/>
            <person name="Wang Z."/>
            <person name="Xia Z."/>
            <person name="Xiao L."/>
            <person name="Anderson O.D."/>
            <person name="Ouyang S."/>
            <person name="Liang Y."/>
            <person name="Zimin A.V."/>
            <person name="Pertea G."/>
            <person name="Qi P."/>
            <person name="Bennetzen J.L."/>
            <person name="Dai X."/>
            <person name="Dawson M.W."/>
            <person name="Muller H.G."/>
            <person name="Kugler K."/>
            <person name="Rivarola-Duarte L."/>
            <person name="Spannagl M."/>
            <person name="Mayer K.F.X."/>
            <person name="Lu F.H."/>
            <person name="Bevan M.W."/>
            <person name="Leroy P."/>
            <person name="Li P."/>
            <person name="You F.M."/>
            <person name="Sun Q."/>
            <person name="Liu Z."/>
            <person name="Lyons E."/>
            <person name="Wicker T."/>
            <person name="Salzberg S.L."/>
            <person name="Devos K.M."/>
            <person name="Dvorak J."/>
        </authorList>
    </citation>
    <scope>NUCLEOTIDE SEQUENCE [LARGE SCALE GENOMIC DNA]</scope>
    <source>
        <strain evidence="3">cv. AL8/78</strain>
    </source>
</reference>
<dbReference type="PRINTS" id="PR01573">
    <property type="entry name" value="SUPERTUBBY"/>
</dbReference>
<evidence type="ECO:0000313" key="4">
    <source>
        <dbReference type="Proteomes" id="UP000015105"/>
    </source>
</evidence>
<dbReference type="Pfam" id="PF01167">
    <property type="entry name" value="Tub"/>
    <property type="match status" value="1"/>
</dbReference>